<evidence type="ECO:0000256" key="12">
    <source>
        <dbReference type="SAM" id="MobiDB-lite"/>
    </source>
</evidence>
<evidence type="ECO:0000256" key="10">
    <source>
        <dbReference type="ARBA" id="ARBA00023012"/>
    </source>
</evidence>
<dbReference type="EC" id="2.7.13.3" evidence="4"/>
<dbReference type="CDD" id="cd00082">
    <property type="entry name" value="HisKA"/>
    <property type="match status" value="1"/>
</dbReference>
<evidence type="ECO:0000256" key="13">
    <source>
        <dbReference type="SAM" id="Phobius"/>
    </source>
</evidence>
<dbReference type="EMBL" id="LAIR01000002">
    <property type="protein sequence ID" value="KNX39504.1"/>
    <property type="molecule type" value="Genomic_DNA"/>
</dbReference>
<dbReference type="SUPFAM" id="SSF158472">
    <property type="entry name" value="HAMP domain-like"/>
    <property type="match status" value="1"/>
</dbReference>
<evidence type="ECO:0000256" key="1">
    <source>
        <dbReference type="ARBA" id="ARBA00000085"/>
    </source>
</evidence>
<dbReference type="InterPro" id="IPR003661">
    <property type="entry name" value="HisK_dim/P_dom"/>
</dbReference>
<evidence type="ECO:0000313" key="17">
    <source>
        <dbReference type="Proteomes" id="UP000037397"/>
    </source>
</evidence>
<keyword evidence="5" id="KW-0597">Phosphoprotein</keyword>
<name>A0A0L6CP24_9MICO</name>
<dbReference type="InterPro" id="IPR036097">
    <property type="entry name" value="HisK_dim/P_sf"/>
</dbReference>
<organism evidence="16 17">
    <name type="scientific">Luteipulveratus halotolerans</name>
    <dbReference type="NCBI Taxonomy" id="1631356"/>
    <lineage>
        <taxon>Bacteria</taxon>
        <taxon>Bacillati</taxon>
        <taxon>Actinomycetota</taxon>
        <taxon>Actinomycetes</taxon>
        <taxon>Micrococcales</taxon>
        <taxon>Dermacoccaceae</taxon>
        <taxon>Luteipulveratus</taxon>
    </lineage>
</organism>
<dbReference type="OrthoDB" id="9786919at2"/>
<dbReference type="InterPro" id="IPR005467">
    <property type="entry name" value="His_kinase_dom"/>
</dbReference>
<dbReference type="InterPro" id="IPR003660">
    <property type="entry name" value="HAMP_dom"/>
</dbReference>
<keyword evidence="10" id="KW-0902">Two-component regulatory system</keyword>
<dbReference type="InterPro" id="IPR004358">
    <property type="entry name" value="Sig_transdc_His_kin-like_C"/>
</dbReference>
<proteinExistence type="predicted"/>
<reference evidence="17" key="1">
    <citation type="submission" date="2015-03" db="EMBL/GenBank/DDBJ databases">
        <title>Luteipulveratus halotolerans sp. nov., a novel actinobacterium (Dermacoccaceae) from Sarawak, Malaysia.</title>
        <authorList>
            <person name="Juboi H."/>
            <person name="Basik A."/>
            <person name="Shamsul S.S."/>
            <person name="Arnold P."/>
            <person name="Schmitt E.K."/>
            <person name="Sanglier J.-J."/>
            <person name="Yeo T."/>
        </authorList>
    </citation>
    <scope>NUCLEOTIDE SEQUENCE [LARGE SCALE GENOMIC DNA]</scope>
    <source>
        <strain evidence="17">C296001</strain>
    </source>
</reference>
<feature type="domain" description="HAMP" evidence="15">
    <location>
        <begin position="196"/>
        <end position="249"/>
    </location>
</feature>
<evidence type="ECO:0000256" key="8">
    <source>
        <dbReference type="ARBA" id="ARBA00022777"/>
    </source>
</evidence>
<dbReference type="Gene3D" id="3.30.565.10">
    <property type="entry name" value="Histidine kinase-like ATPase, C-terminal domain"/>
    <property type="match status" value="1"/>
</dbReference>
<dbReference type="PROSITE" id="PS50885">
    <property type="entry name" value="HAMP"/>
    <property type="match status" value="1"/>
</dbReference>
<dbReference type="Pfam" id="PF00672">
    <property type="entry name" value="HAMP"/>
    <property type="match status" value="1"/>
</dbReference>
<dbReference type="InterPro" id="IPR050428">
    <property type="entry name" value="TCS_sensor_his_kinase"/>
</dbReference>
<comment type="caution">
    <text evidence="16">The sequence shown here is derived from an EMBL/GenBank/DDBJ whole genome shotgun (WGS) entry which is preliminary data.</text>
</comment>
<dbReference type="SMART" id="SM00304">
    <property type="entry name" value="HAMP"/>
    <property type="match status" value="1"/>
</dbReference>
<feature type="region of interest" description="Disordered" evidence="12">
    <location>
        <begin position="96"/>
        <end position="117"/>
    </location>
</feature>
<dbReference type="PROSITE" id="PS50109">
    <property type="entry name" value="HIS_KIN"/>
    <property type="match status" value="1"/>
</dbReference>
<feature type="transmembrane region" description="Helical" evidence="13">
    <location>
        <begin position="174"/>
        <end position="195"/>
    </location>
</feature>
<dbReference type="SMART" id="SM00387">
    <property type="entry name" value="HATPase_c"/>
    <property type="match status" value="1"/>
</dbReference>
<dbReference type="PANTHER" id="PTHR45436:SF5">
    <property type="entry name" value="SENSOR HISTIDINE KINASE TRCS"/>
    <property type="match status" value="1"/>
</dbReference>
<dbReference type="FunFam" id="1.10.287.130:FF:000001">
    <property type="entry name" value="Two-component sensor histidine kinase"/>
    <property type="match status" value="1"/>
</dbReference>
<dbReference type="SMART" id="SM00388">
    <property type="entry name" value="HisKA"/>
    <property type="match status" value="1"/>
</dbReference>
<evidence type="ECO:0000256" key="6">
    <source>
        <dbReference type="ARBA" id="ARBA00022679"/>
    </source>
</evidence>
<dbReference type="FunFam" id="3.30.565.10:FF:000006">
    <property type="entry name" value="Sensor histidine kinase WalK"/>
    <property type="match status" value="1"/>
</dbReference>
<keyword evidence="17" id="KW-1185">Reference proteome</keyword>
<dbReference type="Proteomes" id="UP000037397">
    <property type="component" value="Unassembled WGS sequence"/>
</dbReference>
<dbReference type="GO" id="GO:0005509">
    <property type="term" value="F:calcium ion binding"/>
    <property type="evidence" value="ECO:0007669"/>
    <property type="project" value="UniProtKB-ARBA"/>
</dbReference>
<comment type="subcellular location">
    <subcellularLocation>
        <location evidence="3">Cell membrane</location>
    </subcellularLocation>
</comment>
<accession>A0A0L6CP24</accession>
<dbReference type="Pfam" id="PF00512">
    <property type="entry name" value="HisKA"/>
    <property type="match status" value="1"/>
</dbReference>
<dbReference type="STRING" id="1631356.VV01_14885"/>
<keyword evidence="9 13" id="KW-1133">Transmembrane helix</keyword>
<feature type="domain" description="Histidine kinase" evidence="14">
    <location>
        <begin position="264"/>
        <end position="488"/>
    </location>
</feature>
<dbReference type="SUPFAM" id="SSF47384">
    <property type="entry name" value="Homodimeric domain of signal transducing histidine kinase"/>
    <property type="match status" value="1"/>
</dbReference>
<sequence length="502" mass="54343">MPLRLRLVAVMVSLLAAALAITGAAGVLQLRGYLEDRQANELAQSYRPIANAAHEAVVENRNTTINAVVPENTYYTRIILPAGVSRPLPQIRDLRVTSTDSDESASPADGPKPRFPDLTLDSERVHDHRPFVVQSVGGGSTRWMIIAGETTDGGIYAVAVSLDRTDEIIDKVRWFGVTIAMLALLALALLGWFAIRRAFRPLRQIEDTAKAIAAGDLSRRVPEAATNDEVSSLSHSLNVMLAQIEESFAVRAASEDRMRQFVADASHELRTPLATVRGYAELFRQGAVSDPDDLRSAMRRIEDEAARMGVLVEDLLTLTRLERRQSSPGEHPRNLGPVDLTVIGADAAQDAQALDHGREIGLVGLDGPVQPVVVHGDEDALRQVVTNLMANAIRYTPEDTPIEIVVGARADQAELHVRDHGPGVPEQQRQRIFERFYRADASRNSASGGSGLGLAIVAAIVQAHGGSVHVDETSGGGATFVVRIPQVSHRDRPAPVQTHAIE</sequence>
<dbReference type="SUPFAM" id="SSF55874">
    <property type="entry name" value="ATPase domain of HSP90 chaperone/DNA topoisomerase II/histidine kinase"/>
    <property type="match status" value="1"/>
</dbReference>
<dbReference type="InterPro" id="IPR036890">
    <property type="entry name" value="HATPase_C_sf"/>
</dbReference>
<comment type="cofactor">
    <cofactor evidence="2">
        <name>a divalent metal cation</name>
        <dbReference type="ChEBI" id="CHEBI:60240"/>
    </cofactor>
</comment>
<dbReference type="CDD" id="cd06225">
    <property type="entry name" value="HAMP"/>
    <property type="match status" value="1"/>
</dbReference>
<dbReference type="PATRIC" id="fig|1631356.3.peg.2943"/>
<dbReference type="Gene3D" id="1.10.287.130">
    <property type="match status" value="1"/>
</dbReference>
<keyword evidence="8" id="KW-0418">Kinase</keyword>
<dbReference type="PRINTS" id="PR00344">
    <property type="entry name" value="BCTRLSENSOR"/>
</dbReference>
<dbReference type="Gene3D" id="6.10.340.10">
    <property type="match status" value="1"/>
</dbReference>
<dbReference type="InterPro" id="IPR003594">
    <property type="entry name" value="HATPase_dom"/>
</dbReference>
<keyword evidence="11 13" id="KW-0472">Membrane</keyword>
<keyword evidence="7 13" id="KW-0812">Transmembrane</keyword>
<dbReference type="PANTHER" id="PTHR45436">
    <property type="entry name" value="SENSOR HISTIDINE KINASE YKOH"/>
    <property type="match status" value="1"/>
</dbReference>
<dbReference type="GO" id="GO:0005886">
    <property type="term" value="C:plasma membrane"/>
    <property type="evidence" value="ECO:0007669"/>
    <property type="project" value="UniProtKB-SubCell"/>
</dbReference>
<dbReference type="Pfam" id="PF02518">
    <property type="entry name" value="HATPase_c"/>
    <property type="match status" value="1"/>
</dbReference>
<dbReference type="AlphaFoldDB" id="A0A0L6CP24"/>
<evidence type="ECO:0000256" key="7">
    <source>
        <dbReference type="ARBA" id="ARBA00022692"/>
    </source>
</evidence>
<dbReference type="GO" id="GO:0000155">
    <property type="term" value="F:phosphorelay sensor kinase activity"/>
    <property type="evidence" value="ECO:0007669"/>
    <property type="project" value="InterPro"/>
</dbReference>
<evidence type="ECO:0000256" key="4">
    <source>
        <dbReference type="ARBA" id="ARBA00012438"/>
    </source>
</evidence>
<gene>
    <name evidence="16" type="ORF">VV01_14885</name>
</gene>
<dbReference type="CDD" id="cd00075">
    <property type="entry name" value="HATPase"/>
    <property type="match status" value="1"/>
</dbReference>
<evidence type="ECO:0000259" key="14">
    <source>
        <dbReference type="PROSITE" id="PS50109"/>
    </source>
</evidence>
<evidence type="ECO:0000256" key="5">
    <source>
        <dbReference type="ARBA" id="ARBA00022553"/>
    </source>
</evidence>
<evidence type="ECO:0000256" key="3">
    <source>
        <dbReference type="ARBA" id="ARBA00004236"/>
    </source>
</evidence>
<comment type="catalytic activity">
    <reaction evidence="1">
        <text>ATP + protein L-histidine = ADP + protein N-phospho-L-histidine.</text>
        <dbReference type="EC" id="2.7.13.3"/>
    </reaction>
</comment>
<evidence type="ECO:0000256" key="11">
    <source>
        <dbReference type="ARBA" id="ARBA00023136"/>
    </source>
</evidence>
<evidence type="ECO:0000256" key="2">
    <source>
        <dbReference type="ARBA" id="ARBA00001968"/>
    </source>
</evidence>
<evidence type="ECO:0000256" key="9">
    <source>
        <dbReference type="ARBA" id="ARBA00022989"/>
    </source>
</evidence>
<evidence type="ECO:0000313" key="16">
    <source>
        <dbReference type="EMBL" id="KNX39504.1"/>
    </source>
</evidence>
<protein>
    <recommendedName>
        <fullName evidence="4">histidine kinase</fullName>
        <ecNumber evidence="4">2.7.13.3</ecNumber>
    </recommendedName>
</protein>
<evidence type="ECO:0000259" key="15">
    <source>
        <dbReference type="PROSITE" id="PS50885"/>
    </source>
</evidence>
<keyword evidence="6" id="KW-0808">Transferase</keyword>